<protein>
    <submittedName>
        <fullName evidence="1">Uncharacterized protein</fullName>
    </submittedName>
</protein>
<feature type="non-terminal residue" evidence="1">
    <location>
        <position position="138"/>
    </location>
</feature>
<comment type="caution">
    <text evidence="1">The sequence shown here is derived from an EMBL/GenBank/DDBJ whole genome shotgun (WGS) entry which is preliminary data.</text>
</comment>
<dbReference type="Proteomes" id="UP001152795">
    <property type="component" value="Unassembled WGS sequence"/>
</dbReference>
<organism evidence="1 2">
    <name type="scientific">Paramuricea clavata</name>
    <name type="common">Red gorgonian</name>
    <name type="synonym">Violescent sea-whip</name>
    <dbReference type="NCBI Taxonomy" id="317549"/>
    <lineage>
        <taxon>Eukaryota</taxon>
        <taxon>Metazoa</taxon>
        <taxon>Cnidaria</taxon>
        <taxon>Anthozoa</taxon>
        <taxon>Octocorallia</taxon>
        <taxon>Malacalcyonacea</taxon>
        <taxon>Plexauridae</taxon>
        <taxon>Paramuricea</taxon>
    </lineage>
</organism>
<evidence type="ECO:0000313" key="2">
    <source>
        <dbReference type="Proteomes" id="UP001152795"/>
    </source>
</evidence>
<sequence length="138" mass="15356">MITDEPKGSLAEIAIRGTFPLHFYEGLHDQVISLPATDVPCPDQFDLTHTGSEVPEATFTSPVPLGRNMMQDCVAVEECYTALNEAMLSLQDKLASNATDQNFLREGFYNTRLTNTSIVKKRKRGTIAVQPEAVKRRK</sequence>
<name>A0A7D9J0U5_PARCT</name>
<reference evidence="1" key="1">
    <citation type="submission" date="2020-04" db="EMBL/GenBank/DDBJ databases">
        <authorList>
            <person name="Alioto T."/>
            <person name="Alioto T."/>
            <person name="Gomez Garrido J."/>
        </authorList>
    </citation>
    <scope>NUCLEOTIDE SEQUENCE</scope>
    <source>
        <strain evidence="1">A484AB</strain>
    </source>
</reference>
<keyword evidence="2" id="KW-1185">Reference proteome</keyword>
<evidence type="ECO:0000313" key="1">
    <source>
        <dbReference type="EMBL" id="CAB4018867.1"/>
    </source>
</evidence>
<accession>A0A7D9J0U5</accession>
<gene>
    <name evidence="1" type="ORF">PACLA_8A012719</name>
</gene>
<dbReference type="EMBL" id="CACRXK020010202">
    <property type="protein sequence ID" value="CAB4018867.1"/>
    <property type="molecule type" value="Genomic_DNA"/>
</dbReference>
<proteinExistence type="predicted"/>
<dbReference type="AlphaFoldDB" id="A0A7D9J0U5"/>